<dbReference type="Proteomes" id="UP001177260">
    <property type="component" value="Unassembled WGS sequence"/>
</dbReference>
<proteinExistence type="predicted"/>
<comment type="caution">
    <text evidence="1">The sequence shown here is derived from an EMBL/GenBank/DDBJ whole genome shotgun (WGS) entry which is preliminary data.</text>
</comment>
<reference evidence="1 2" key="1">
    <citation type="journal article" date="2023" name="ACS Omega">
        <title>Identification of the Neoaspergillic Acid Biosynthesis Gene Cluster by Establishing an In Vitro CRISPR-Ribonucleoprotein Genetic System in Aspergillus melleus.</title>
        <authorList>
            <person name="Yuan B."/>
            <person name="Grau M.F."/>
            <person name="Murata R.M."/>
            <person name="Torok T."/>
            <person name="Venkateswaran K."/>
            <person name="Stajich J.E."/>
            <person name="Wang C.C.C."/>
        </authorList>
    </citation>
    <scope>NUCLEOTIDE SEQUENCE [LARGE SCALE GENOMIC DNA]</scope>
    <source>
        <strain evidence="1 2">IMV 1140</strain>
    </source>
</reference>
<sequence length="1002" mass="112252">MSTLGGMTSSDDSRDDNIRGEHEISGQYETDTASTRTKLDGRDDSEKMDDMEEEVEQMVRQLTRHSTRFSATGANNPFFEENKESTWHPDSPFFKTKDWIRSLLAAQSHDPERFRQRNAGVAFKDLHVHGFGSPTDYQKDVFNSILGIGGLVRQLVGSGLQKVQILNNFNGMVRSGEMLLVLGRPGSGCSTLLKTIAGEMNGIYVHEDSYMNYQGIILPRFYLPLSRKLSVGDTLTFAAQARAPRTRFPGLSRKEYANHVRDVVMTMLGLRHTFNTRVGNDFVRGVSGGERKRVSIAEAILSGAPLQCWDNSTRGLDSANALEFCKNLQLMSKYAGTTACVAIYQASQNAYDVFDKVVVLYEGHQIYFGPTNEARQFFTNMGFDCPQRQTTADFLTSLTSPSERRVKSGFEDKVPRTPMEFAARWRSSPEFGRLLQEIEAFDQEYPIGGNSYTEFGEARRLMQSKQQRAKSPYTLSVIEQVNLCLVRGFQRLKGDASLTTTAIFGNFFISLILGSVFYDMPSDTSSFYSRGVLLFYAVLMSAFSSALERQTAIFQWQDLCYDIKIKGEPRRILDHVNGWVKPGTATALMGVSGAGKTTLLDVLATRVTMGVVSGEVLVDGQARDDSFQRKTGYVQQQDAHLQTSTLVRSSYHVEYADFLKGLNVEQRKRLTIGVELAAKPQLLLFLDEPTSGLDSQTSCDIDWPEVWSNSPEKQAVCDHLAELKSTLSQRPKESGSQDDYREFAAPTSVQLKECLSRVFSQYWRTPSYIYSKLVLSILTALYNGFSFFKAKNTQQGLQNQMFSIFMLMTIFGNLCQQLMPNFLIQRSIYEVRERPSKMYSWRVFMAANILVELPWNLLVAILIVVATPEAMPGFWIFMYRLSPFTYLVSGMLSTAVSGTEVTCDSIETLKVNPPPNQTCSEYLGAFAAASGGRVQNPDATSQCAYCIMSGTDTFLASVSSYWSDAWRNFGLMWVYIAFNIVAAIGVYWLARVPKGSKTKGST</sequence>
<name>A0ACC3ATH5_9EURO</name>
<accession>A0ACC3ATH5</accession>
<evidence type="ECO:0000313" key="2">
    <source>
        <dbReference type="Proteomes" id="UP001177260"/>
    </source>
</evidence>
<evidence type="ECO:0000313" key="1">
    <source>
        <dbReference type="EMBL" id="KAK1140912.1"/>
    </source>
</evidence>
<protein>
    <submittedName>
        <fullName evidence="1">Multidrug resistance protein</fullName>
    </submittedName>
</protein>
<organism evidence="1 2">
    <name type="scientific">Aspergillus melleus</name>
    <dbReference type="NCBI Taxonomy" id="138277"/>
    <lineage>
        <taxon>Eukaryota</taxon>
        <taxon>Fungi</taxon>
        <taxon>Dikarya</taxon>
        <taxon>Ascomycota</taxon>
        <taxon>Pezizomycotina</taxon>
        <taxon>Eurotiomycetes</taxon>
        <taxon>Eurotiomycetidae</taxon>
        <taxon>Eurotiales</taxon>
        <taxon>Aspergillaceae</taxon>
        <taxon>Aspergillus</taxon>
        <taxon>Aspergillus subgen. Circumdati</taxon>
    </lineage>
</organism>
<gene>
    <name evidence="1" type="primary">CDR1_9</name>
    <name evidence="1" type="ORF">N8T08_009785</name>
</gene>
<dbReference type="EMBL" id="JAOPJF010000073">
    <property type="protein sequence ID" value="KAK1140912.1"/>
    <property type="molecule type" value="Genomic_DNA"/>
</dbReference>
<keyword evidence="2" id="KW-1185">Reference proteome</keyword>